<keyword evidence="2" id="KW-1185">Reference proteome</keyword>
<gene>
    <name evidence="1" type="ORF">BU16DRAFT_564067</name>
</gene>
<dbReference type="Proteomes" id="UP000799750">
    <property type="component" value="Unassembled WGS sequence"/>
</dbReference>
<protein>
    <submittedName>
        <fullName evidence="1">Uncharacterized protein</fullName>
    </submittedName>
</protein>
<sequence>MGRANGFCEWPDGDMCGARVRICNSGPPPRHHWVTVLMLQTPNSTAEVLDVHAAKRVEPFRALLPLPGVRVLFLSATSSIRTLLKSPAISRDWVKHYVLASPIPSTPVRAPPTTPRSGRQCHFLPPGPSLIRAPPASVWSDRLSAFPSIDLARTPSLSSIMSLTAMARRGTKESQQGRGLGSAVGMAVVLSNSDEDLGPRRESAKSMIGGLAKWEVVRIWEIHGDLEFGGTLLGAALVGTFSVTQAWQGEHLRCGLHAILGMRCGTGRLLREGRYAILLFAIDGVCTWVLSY</sequence>
<proteinExistence type="predicted"/>
<name>A0A6A6QLA0_9PEZI</name>
<dbReference type="EMBL" id="MU004193">
    <property type="protein sequence ID" value="KAF2492750.1"/>
    <property type="molecule type" value="Genomic_DNA"/>
</dbReference>
<organism evidence="1 2">
    <name type="scientific">Lophium mytilinum</name>
    <dbReference type="NCBI Taxonomy" id="390894"/>
    <lineage>
        <taxon>Eukaryota</taxon>
        <taxon>Fungi</taxon>
        <taxon>Dikarya</taxon>
        <taxon>Ascomycota</taxon>
        <taxon>Pezizomycotina</taxon>
        <taxon>Dothideomycetes</taxon>
        <taxon>Pleosporomycetidae</taxon>
        <taxon>Mytilinidiales</taxon>
        <taxon>Mytilinidiaceae</taxon>
        <taxon>Lophium</taxon>
    </lineage>
</organism>
<accession>A0A6A6QLA0</accession>
<evidence type="ECO:0000313" key="1">
    <source>
        <dbReference type="EMBL" id="KAF2492750.1"/>
    </source>
</evidence>
<reference evidence="1" key="1">
    <citation type="journal article" date="2020" name="Stud. Mycol.">
        <title>101 Dothideomycetes genomes: a test case for predicting lifestyles and emergence of pathogens.</title>
        <authorList>
            <person name="Haridas S."/>
            <person name="Albert R."/>
            <person name="Binder M."/>
            <person name="Bloem J."/>
            <person name="Labutti K."/>
            <person name="Salamov A."/>
            <person name="Andreopoulos B."/>
            <person name="Baker S."/>
            <person name="Barry K."/>
            <person name="Bills G."/>
            <person name="Bluhm B."/>
            <person name="Cannon C."/>
            <person name="Castanera R."/>
            <person name="Culley D."/>
            <person name="Daum C."/>
            <person name="Ezra D."/>
            <person name="Gonzalez J."/>
            <person name="Henrissat B."/>
            <person name="Kuo A."/>
            <person name="Liang C."/>
            <person name="Lipzen A."/>
            <person name="Lutzoni F."/>
            <person name="Magnuson J."/>
            <person name="Mondo S."/>
            <person name="Nolan M."/>
            <person name="Ohm R."/>
            <person name="Pangilinan J."/>
            <person name="Park H.-J."/>
            <person name="Ramirez L."/>
            <person name="Alfaro M."/>
            <person name="Sun H."/>
            <person name="Tritt A."/>
            <person name="Yoshinaga Y."/>
            <person name="Zwiers L.-H."/>
            <person name="Turgeon B."/>
            <person name="Goodwin S."/>
            <person name="Spatafora J."/>
            <person name="Crous P."/>
            <person name="Grigoriev I."/>
        </authorList>
    </citation>
    <scope>NUCLEOTIDE SEQUENCE</scope>
    <source>
        <strain evidence="1">CBS 269.34</strain>
    </source>
</reference>
<evidence type="ECO:0000313" key="2">
    <source>
        <dbReference type="Proteomes" id="UP000799750"/>
    </source>
</evidence>
<dbReference type="AlphaFoldDB" id="A0A6A6QLA0"/>